<protein>
    <submittedName>
        <fullName evidence="8">Uncharacterized protein LOC118768051 isoform X1</fullName>
    </submittedName>
</protein>
<dbReference type="SMART" id="SM00293">
    <property type="entry name" value="PWWP"/>
    <property type="match status" value="1"/>
</dbReference>
<dbReference type="InterPro" id="IPR001606">
    <property type="entry name" value="ARID_dom"/>
</dbReference>
<dbReference type="PROSITE" id="PS51011">
    <property type="entry name" value="ARID"/>
    <property type="match status" value="1"/>
</dbReference>
<dbReference type="InterPro" id="IPR000313">
    <property type="entry name" value="PWWP_dom"/>
</dbReference>
<accession>A0A7E6FPT3</accession>
<dbReference type="GO" id="GO:0008270">
    <property type="term" value="F:zinc ion binding"/>
    <property type="evidence" value="ECO:0007669"/>
    <property type="project" value="UniProtKB-KW"/>
</dbReference>
<keyword evidence="3" id="KW-0862">Zinc</keyword>
<name>A0A7E6FPT3_9MOLL</name>
<dbReference type="SUPFAM" id="SSF46774">
    <property type="entry name" value="ARID-like"/>
    <property type="match status" value="1"/>
</dbReference>
<dbReference type="Gene3D" id="3.30.40.100">
    <property type="match status" value="1"/>
</dbReference>
<dbReference type="PANTHER" id="PTHR15999:SF6">
    <property type="entry name" value="ZINC FINGER CW-TYPE PWWP DOMAIN PROTEIN 2"/>
    <property type="match status" value="1"/>
</dbReference>
<dbReference type="Proteomes" id="UP000515154">
    <property type="component" value="Linkage group LG26"/>
</dbReference>
<evidence type="ECO:0000313" key="7">
    <source>
        <dbReference type="Proteomes" id="UP000515154"/>
    </source>
</evidence>
<keyword evidence="1" id="KW-0479">Metal-binding</keyword>
<evidence type="ECO:0000259" key="4">
    <source>
        <dbReference type="PROSITE" id="PS50812"/>
    </source>
</evidence>
<keyword evidence="2" id="KW-0863">Zinc-finger</keyword>
<dbReference type="AlphaFoldDB" id="A0A7E6FPT3"/>
<evidence type="ECO:0000256" key="1">
    <source>
        <dbReference type="ARBA" id="ARBA00022723"/>
    </source>
</evidence>
<reference evidence="8" key="1">
    <citation type="submission" date="2025-08" db="UniProtKB">
        <authorList>
            <consortium name="RefSeq"/>
        </authorList>
    </citation>
    <scope>IDENTIFICATION</scope>
</reference>
<dbReference type="RefSeq" id="XP_036369696.1">
    <property type="nucleotide sequence ID" value="XM_036513803.1"/>
</dbReference>
<dbReference type="CDD" id="cd16100">
    <property type="entry name" value="ARID"/>
    <property type="match status" value="1"/>
</dbReference>
<evidence type="ECO:0000259" key="5">
    <source>
        <dbReference type="PROSITE" id="PS51011"/>
    </source>
</evidence>
<gene>
    <name evidence="8" type="primary">LOC118768051</name>
</gene>
<dbReference type="Pfam" id="PF01388">
    <property type="entry name" value="ARID"/>
    <property type="match status" value="1"/>
</dbReference>
<dbReference type="SUPFAM" id="SSF63748">
    <property type="entry name" value="Tudor/PWWP/MBT"/>
    <property type="match status" value="1"/>
</dbReference>
<dbReference type="SMART" id="SM00501">
    <property type="entry name" value="BRIGHT"/>
    <property type="match status" value="1"/>
</dbReference>
<dbReference type="InterPro" id="IPR036431">
    <property type="entry name" value="ARID_dom_sf"/>
</dbReference>
<dbReference type="Gene3D" id="2.30.30.140">
    <property type="match status" value="1"/>
</dbReference>
<sequence>MDLKKVVTRFWKKTVLSSPKIFENLNNELQEQILNLLPAAEESSENVAWSDAPIVKNSSKNDKDSGLKLRRQLSLKGLEEKEIIGMSWIQCDSCLKWRCVSKQEVHRWCGDDKKWICKFNKDQTKNNCNIEEDNFESIEETMCKKGIVFVYPYLTPGDMVMAIMAGYCWWPAVVSFDPFYNTYVEYQEEEQRKHKDMEEIVVDSYHVEFLGTPHSHAWISSSCIHLLDSNPQSLVLKKYMPKSKGHKSTFRGNSIQGALKEAEIFQKLSKSVRLKRCVFNYTGSEHNTKIGNNNINNNRAMTSSTRKGEHSFYDRSILESSCDNPKLSRLTQVTAPSTTTAPVVTTTAAVTVAAKFQDTGAQESYTHCSHSLVKRQHFFDSEENIVSEYIESSSVGSGTSTVYEASGYPKTPRRPCSDPNIKVNQSNSTTVMTRFTKNPTLSMSLEEKLTQDIENYHRHEADFSVDLKKFLTFNNMDLEVAVWENITIDPYQFYCVVLDAGGYNNVTEKMKWAVIYREVTNTLQKNRGRVARSYYERNLLAYEIYKSGNVKIRHDTTQPKTKSKRKVPAGWLNNNNNLTKYSASDVISDTPAILEHFMLVDQYSTSYQFEYEIFQETENKVRANLRDYIDPSSYRTPDTDYQILLGDITSIENFTTYTEEGNLNVPDIGDAGSIESVFSLHNNDNNNTETNGNRESHFAELKVLQNQIEDLDFMICL</sequence>
<evidence type="ECO:0000259" key="6">
    <source>
        <dbReference type="PROSITE" id="PS51050"/>
    </source>
</evidence>
<evidence type="ECO:0000313" key="8">
    <source>
        <dbReference type="RefSeq" id="XP_036369696.1"/>
    </source>
</evidence>
<dbReference type="SMART" id="SM01014">
    <property type="entry name" value="ARID"/>
    <property type="match status" value="1"/>
</dbReference>
<dbReference type="PROSITE" id="PS51050">
    <property type="entry name" value="ZF_CW"/>
    <property type="match status" value="1"/>
</dbReference>
<dbReference type="InterPro" id="IPR042778">
    <property type="entry name" value="ZCWPW1/ZCWPW2"/>
</dbReference>
<keyword evidence="7" id="KW-1185">Reference proteome</keyword>
<organism evidence="7 8">
    <name type="scientific">Octopus sinensis</name>
    <name type="common">East Asian common octopus</name>
    <dbReference type="NCBI Taxonomy" id="2607531"/>
    <lineage>
        <taxon>Eukaryota</taxon>
        <taxon>Metazoa</taxon>
        <taxon>Spiralia</taxon>
        <taxon>Lophotrochozoa</taxon>
        <taxon>Mollusca</taxon>
        <taxon>Cephalopoda</taxon>
        <taxon>Coleoidea</taxon>
        <taxon>Octopodiformes</taxon>
        <taxon>Octopoda</taxon>
        <taxon>Incirrata</taxon>
        <taxon>Octopodidae</taxon>
        <taxon>Octopus</taxon>
    </lineage>
</organism>
<dbReference type="KEGG" id="osn:118768051"/>
<dbReference type="GO" id="GO:0003677">
    <property type="term" value="F:DNA binding"/>
    <property type="evidence" value="ECO:0007669"/>
    <property type="project" value="InterPro"/>
</dbReference>
<proteinExistence type="predicted"/>
<dbReference type="PANTHER" id="PTHR15999">
    <property type="entry name" value="ZINC FINGER CW-TYPE PWWP DOMAIN PROTEIN 1"/>
    <property type="match status" value="1"/>
</dbReference>
<dbReference type="Pfam" id="PF07496">
    <property type="entry name" value="zf-CW"/>
    <property type="match status" value="1"/>
</dbReference>
<feature type="domain" description="ARID" evidence="5">
    <location>
        <begin position="457"/>
        <end position="547"/>
    </location>
</feature>
<dbReference type="PROSITE" id="PS50812">
    <property type="entry name" value="PWWP"/>
    <property type="match status" value="1"/>
</dbReference>
<dbReference type="GO" id="GO:0005634">
    <property type="term" value="C:nucleus"/>
    <property type="evidence" value="ECO:0007669"/>
    <property type="project" value="TreeGrafter"/>
</dbReference>
<feature type="domain" description="CW-type" evidence="6">
    <location>
        <begin position="82"/>
        <end position="136"/>
    </location>
</feature>
<dbReference type="CDD" id="cd20146">
    <property type="entry name" value="PWWP_ZCWPW2"/>
    <property type="match status" value="1"/>
</dbReference>
<dbReference type="InterPro" id="IPR011124">
    <property type="entry name" value="Znf_CW"/>
</dbReference>
<evidence type="ECO:0000256" key="2">
    <source>
        <dbReference type="ARBA" id="ARBA00022771"/>
    </source>
</evidence>
<dbReference type="Gene3D" id="1.10.150.60">
    <property type="entry name" value="ARID DNA-binding domain"/>
    <property type="match status" value="1"/>
</dbReference>
<feature type="domain" description="PWWP" evidence="4">
    <location>
        <begin position="156"/>
        <end position="230"/>
    </location>
</feature>
<dbReference type="Pfam" id="PF00855">
    <property type="entry name" value="PWWP"/>
    <property type="match status" value="1"/>
</dbReference>
<evidence type="ECO:0000256" key="3">
    <source>
        <dbReference type="ARBA" id="ARBA00022833"/>
    </source>
</evidence>